<keyword evidence="7 9" id="KW-0472">Membrane</keyword>
<dbReference type="Gene3D" id="1.20.1250.20">
    <property type="entry name" value="MFS general substrate transporter like domains"/>
    <property type="match status" value="1"/>
</dbReference>
<comment type="subcellular location">
    <subcellularLocation>
        <location evidence="1">Cell membrane</location>
        <topology evidence="1">Multi-pass membrane protein</topology>
    </subcellularLocation>
</comment>
<evidence type="ECO:0000256" key="8">
    <source>
        <dbReference type="SAM" id="MobiDB-lite"/>
    </source>
</evidence>
<feature type="transmembrane region" description="Helical" evidence="9">
    <location>
        <begin position="317"/>
        <end position="334"/>
    </location>
</feature>
<evidence type="ECO:0000256" key="7">
    <source>
        <dbReference type="ARBA" id="ARBA00023136"/>
    </source>
</evidence>
<accession>A0AAJ5BHF9</accession>
<dbReference type="GO" id="GO:0005886">
    <property type="term" value="C:plasma membrane"/>
    <property type="evidence" value="ECO:0007669"/>
    <property type="project" value="UniProtKB-SubCell"/>
</dbReference>
<keyword evidence="4" id="KW-1003">Cell membrane</keyword>
<sequence>MAPNQSENRVNTESNTDEIEPVPDPVTEKSTRTRSPFITRGTPNFMRVTAALFSAGLATFALLYCVQPILPILSHDFNVSPASSSLSLSVSTAMLAVGLLFTGPISDAVGRKPVMVIALMLAAILTIASSLTTSWHGILIMRALVGLALSGVAAVAMTYLSEEIDPMYVAFAMGLYISGNSIGGMSGRLLSGVLTDLFSWRFTLGSIGLIALIAALVFWRILPPSRHFRPSSLRPKTLLINFRLHWHDRGLPLLFAEGFLLMGAFVTLFNYIGYRLMAAPYYISQALIGLLSLVYLMGTYSSPKAGSLTLRFGRGPVFMFSIGLMLLGLCISLFSSIWIIFIGMLIFTSGFFAAHSVASSWIGRRARRAKGQASALYLFFYYVGSSVAGTSGGFFWHNYGWSGLVAFLSVMLICALLIGRSLSRLPEASIASNL</sequence>
<dbReference type="PANTHER" id="PTHR43271">
    <property type="entry name" value="BLL2771 PROTEIN"/>
    <property type="match status" value="1"/>
</dbReference>
<feature type="transmembrane region" description="Helical" evidence="9">
    <location>
        <begin position="278"/>
        <end position="296"/>
    </location>
</feature>
<feature type="transmembrane region" description="Helical" evidence="9">
    <location>
        <begin position="198"/>
        <end position="219"/>
    </location>
</feature>
<dbReference type="CDD" id="cd17324">
    <property type="entry name" value="MFS_NepI_like"/>
    <property type="match status" value="1"/>
</dbReference>
<evidence type="ECO:0000256" key="1">
    <source>
        <dbReference type="ARBA" id="ARBA00004651"/>
    </source>
</evidence>
<organism evidence="11 12">
    <name type="scientific">Pragia fontium DSM 5563 = ATCC 49100</name>
    <dbReference type="NCBI Taxonomy" id="1122977"/>
    <lineage>
        <taxon>Bacteria</taxon>
        <taxon>Pseudomonadati</taxon>
        <taxon>Pseudomonadota</taxon>
        <taxon>Gammaproteobacteria</taxon>
        <taxon>Enterobacterales</taxon>
        <taxon>Budviciaceae</taxon>
        <taxon>Pragia</taxon>
    </lineage>
</organism>
<proteinExistence type="inferred from homology"/>
<protein>
    <submittedName>
        <fullName evidence="11">MFS transporter, YNFM family, putative membrane transport protein</fullName>
    </submittedName>
</protein>
<keyword evidence="6 9" id="KW-1133">Transmembrane helix</keyword>
<feature type="region of interest" description="Disordered" evidence="8">
    <location>
        <begin position="1"/>
        <end position="36"/>
    </location>
</feature>
<dbReference type="InterPro" id="IPR036259">
    <property type="entry name" value="MFS_trans_sf"/>
</dbReference>
<feature type="transmembrane region" description="Helical" evidence="9">
    <location>
        <begin position="167"/>
        <end position="186"/>
    </location>
</feature>
<evidence type="ECO:0000256" key="6">
    <source>
        <dbReference type="ARBA" id="ARBA00022989"/>
    </source>
</evidence>
<dbReference type="EMBL" id="FOLW01000006">
    <property type="protein sequence ID" value="SFC94994.1"/>
    <property type="molecule type" value="Genomic_DNA"/>
</dbReference>
<comment type="caution">
    <text evidence="11">The sequence shown here is derived from an EMBL/GenBank/DDBJ whole genome shotgun (WGS) entry which is preliminary data.</text>
</comment>
<dbReference type="InterPro" id="IPR005829">
    <property type="entry name" value="Sugar_transporter_CS"/>
</dbReference>
<dbReference type="InterPro" id="IPR011701">
    <property type="entry name" value="MFS"/>
</dbReference>
<evidence type="ECO:0000256" key="3">
    <source>
        <dbReference type="ARBA" id="ARBA00022448"/>
    </source>
</evidence>
<feature type="transmembrane region" description="Helical" evidence="9">
    <location>
        <begin position="114"/>
        <end position="133"/>
    </location>
</feature>
<evidence type="ECO:0000313" key="12">
    <source>
        <dbReference type="Proteomes" id="UP000226420"/>
    </source>
</evidence>
<dbReference type="Proteomes" id="UP000226420">
    <property type="component" value="Unassembled WGS sequence"/>
</dbReference>
<feature type="transmembrane region" description="Helical" evidence="9">
    <location>
        <begin position="50"/>
        <end position="70"/>
    </location>
</feature>
<evidence type="ECO:0000256" key="5">
    <source>
        <dbReference type="ARBA" id="ARBA00022692"/>
    </source>
</evidence>
<feature type="compositionally biased region" description="Polar residues" evidence="8">
    <location>
        <begin position="1"/>
        <end position="14"/>
    </location>
</feature>
<evidence type="ECO:0000313" key="11">
    <source>
        <dbReference type="EMBL" id="SFC94994.1"/>
    </source>
</evidence>
<feature type="transmembrane region" description="Helical" evidence="9">
    <location>
        <begin position="139"/>
        <end position="160"/>
    </location>
</feature>
<evidence type="ECO:0000256" key="4">
    <source>
        <dbReference type="ARBA" id="ARBA00022475"/>
    </source>
</evidence>
<dbReference type="AlphaFoldDB" id="A0AAJ5BHF9"/>
<dbReference type="InterPro" id="IPR020846">
    <property type="entry name" value="MFS_dom"/>
</dbReference>
<feature type="transmembrane region" description="Helical" evidence="9">
    <location>
        <begin position="340"/>
        <end position="363"/>
    </location>
</feature>
<reference evidence="11 12" key="1">
    <citation type="submission" date="2016-10" db="EMBL/GenBank/DDBJ databases">
        <authorList>
            <person name="Varghese N."/>
            <person name="Submissions S."/>
        </authorList>
    </citation>
    <scope>NUCLEOTIDE SEQUENCE [LARGE SCALE GENOMIC DNA]</scope>
    <source>
        <strain evidence="11 12">DSM 5563</strain>
    </source>
</reference>
<comment type="similarity">
    <text evidence="2">Belongs to the major facilitator superfamily.</text>
</comment>
<keyword evidence="3" id="KW-0813">Transport</keyword>
<gene>
    <name evidence="11" type="ORF">SAMN02745723_10616</name>
</gene>
<feature type="domain" description="Major facilitator superfamily (MFS) profile" evidence="10">
    <location>
        <begin position="44"/>
        <end position="429"/>
    </location>
</feature>
<feature type="transmembrane region" description="Helical" evidence="9">
    <location>
        <begin position="401"/>
        <end position="419"/>
    </location>
</feature>
<evidence type="ECO:0000259" key="10">
    <source>
        <dbReference type="PROSITE" id="PS50850"/>
    </source>
</evidence>
<feature type="transmembrane region" description="Helical" evidence="9">
    <location>
        <begin position="82"/>
        <end position="102"/>
    </location>
</feature>
<dbReference type="PROSITE" id="PS00216">
    <property type="entry name" value="SUGAR_TRANSPORT_1"/>
    <property type="match status" value="1"/>
</dbReference>
<dbReference type="Pfam" id="PF07690">
    <property type="entry name" value="MFS_1"/>
    <property type="match status" value="1"/>
</dbReference>
<dbReference type="GO" id="GO:0022857">
    <property type="term" value="F:transmembrane transporter activity"/>
    <property type="evidence" value="ECO:0007669"/>
    <property type="project" value="InterPro"/>
</dbReference>
<feature type="transmembrane region" description="Helical" evidence="9">
    <location>
        <begin position="251"/>
        <end position="272"/>
    </location>
</feature>
<name>A0AAJ5BHF9_9GAMM</name>
<evidence type="ECO:0000256" key="9">
    <source>
        <dbReference type="SAM" id="Phobius"/>
    </source>
</evidence>
<feature type="transmembrane region" description="Helical" evidence="9">
    <location>
        <begin position="375"/>
        <end position="395"/>
    </location>
</feature>
<dbReference type="PROSITE" id="PS50850">
    <property type="entry name" value="MFS"/>
    <property type="match status" value="1"/>
</dbReference>
<keyword evidence="5 9" id="KW-0812">Transmembrane</keyword>
<evidence type="ECO:0000256" key="2">
    <source>
        <dbReference type="ARBA" id="ARBA00008335"/>
    </source>
</evidence>
<dbReference type="PANTHER" id="PTHR43271:SF1">
    <property type="entry name" value="INNER MEMBRANE TRANSPORT PROTEIN YNFM"/>
    <property type="match status" value="1"/>
</dbReference>
<dbReference type="SUPFAM" id="SSF103473">
    <property type="entry name" value="MFS general substrate transporter"/>
    <property type="match status" value="1"/>
</dbReference>